<proteinExistence type="predicted"/>
<protein>
    <submittedName>
        <fullName evidence="1">Uncharacterized protein</fullName>
    </submittedName>
</protein>
<evidence type="ECO:0000313" key="2">
    <source>
        <dbReference type="Proteomes" id="UP000078200"/>
    </source>
</evidence>
<evidence type="ECO:0000313" key="1">
    <source>
        <dbReference type="EnsemblMetazoa" id="GAUT050015-PA"/>
    </source>
</evidence>
<dbReference type="PANTHER" id="PTHR21084">
    <property type="entry name" value="DENSE INCISORS"/>
    <property type="match status" value="1"/>
</dbReference>
<dbReference type="STRING" id="7395.A0A1A9VWJ3"/>
<dbReference type="PANTHER" id="PTHR21084:SF1">
    <property type="entry name" value="DENSE INCISORS"/>
    <property type="match status" value="1"/>
</dbReference>
<sequence length="305" mass="34661">MPLKDWELSGMSDLLQEENIPILMQLAKNITKHVTDIDSRQKALDYICVHSEDSSTLLNKRIITKEILFKYLHKKKIAVTVDFTKHNLVKKVINYWIKEFEKALQTDACALTKEENSPSTSTQQPKSAAEFVPTVSECEFPIHLLARKFAEWFFDLYNKNSLKIEDFWSDAYMLLKILGNEDCNVNECQDSASLVYILSEARNQFGFFYNPNLSHAGVQGRMDIHGMVLVLACGTLHIQQGCVGVFECVFGLLRDPFADNNWKAKSIQLWLRSKAAPSIPSLEGSDCLKEILALPVPQVPQDELT</sequence>
<reference evidence="1" key="1">
    <citation type="submission" date="2020-05" db="UniProtKB">
        <authorList>
            <consortium name="EnsemblMetazoa"/>
        </authorList>
    </citation>
    <scope>IDENTIFICATION</scope>
    <source>
        <strain evidence="1">TTRI</strain>
    </source>
</reference>
<dbReference type="Pfam" id="PF15008">
    <property type="entry name" value="DUF4518"/>
    <property type="match status" value="1"/>
</dbReference>
<dbReference type="AlphaFoldDB" id="A0A1A9VWJ3"/>
<dbReference type="InterPro" id="IPR026698">
    <property type="entry name" value="UPF_C3orf38"/>
</dbReference>
<dbReference type="VEuPathDB" id="VectorBase:GAUT050015"/>
<name>A0A1A9VWJ3_GLOAU</name>
<dbReference type="Proteomes" id="UP000078200">
    <property type="component" value="Unassembled WGS sequence"/>
</dbReference>
<keyword evidence="2" id="KW-1185">Reference proteome</keyword>
<organism evidence="1 2">
    <name type="scientific">Glossina austeni</name>
    <name type="common">Savannah tsetse fly</name>
    <dbReference type="NCBI Taxonomy" id="7395"/>
    <lineage>
        <taxon>Eukaryota</taxon>
        <taxon>Metazoa</taxon>
        <taxon>Ecdysozoa</taxon>
        <taxon>Arthropoda</taxon>
        <taxon>Hexapoda</taxon>
        <taxon>Insecta</taxon>
        <taxon>Pterygota</taxon>
        <taxon>Neoptera</taxon>
        <taxon>Endopterygota</taxon>
        <taxon>Diptera</taxon>
        <taxon>Brachycera</taxon>
        <taxon>Muscomorpha</taxon>
        <taxon>Hippoboscoidea</taxon>
        <taxon>Glossinidae</taxon>
        <taxon>Glossina</taxon>
    </lineage>
</organism>
<accession>A0A1A9VWJ3</accession>
<dbReference type="EnsemblMetazoa" id="GAUT050015-RA">
    <property type="protein sequence ID" value="GAUT050015-PA"/>
    <property type="gene ID" value="GAUT050015"/>
</dbReference>